<keyword evidence="3" id="KW-1185">Reference proteome</keyword>
<feature type="transmembrane region" description="Helical" evidence="1">
    <location>
        <begin position="6"/>
        <end position="23"/>
    </location>
</feature>
<sequence length="72" mass="8640">MNPQDRIYFMHLYLSAYMLYFYAKYAWKILWSRTLQPITMTSNTDANTVSKTFNRANYVVFSEKYADNICKS</sequence>
<reference evidence="2 3" key="1">
    <citation type="submission" date="2017-06" db="EMBL/GenBank/DDBJ databases">
        <title>Genome sequencing of cyanobaciteial culture collection at National Institute for Environmental Studies (NIES).</title>
        <authorList>
            <person name="Hirose Y."/>
            <person name="Shimura Y."/>
            <person name="Fujisawa T."/>
            <person name="Nakamura Y."/>
            <person name="Kawachi M."/>
        </authorList>
    </citation>
    <scope>NUCLEOTIDE SEQUENCE [LARGE SCALE GENOMIC DNA]</scope>
    <source>
        <strain evidence="2 3">NIES-267</strain>
    </source>
</reference>
<keyword evidence="1" id="KW-1133">Transmembrane helix</keyword>
<evidence type="ECO:0008006" key="4">
    <source>
        <dbReference type="Google" id="ProtNLM"/>
    </source>
</evidence>
<keyword evidence="1" id="KW-0472">Membrane</keyword>
<dbReference type="Proteomes" id="UP000218418">
    <property type="component" value="Chromosome"/>
</dbReference>
<evidence type="ECO:0000313" key="2">
    <source>
        <dbReference type="EMBL" id="BAY80849.1"/>
    </source>
</evidence>
<gene>
    <name evidence="2" type="ORF">NIES267_03140</name>
</gene>
<proteinExistence type="predicted"/>
<organism evidence="2 3">
    <name type="scientific">Calothrix parasitica NIES-267</name>
    <dbReference type="NCBI Taxonomy" id="1973488"/>
    <lineage>
        <taxon>Bacteria</taxon>
        <taxon>Bacillati</taxon>
        <taxon>Cyanobacteriota</taxon>
        <taxon>Cyanophyceae</taxon>
        <taxon>Nostocales</taxon>
        <taxon>Calotrichaceae</taxon>
        <taxon>Calothrix</taxon>
    </lineage>
</organism>
<keyword evidence="1" id="KW-0812">Transmembrane</keyword>
<evidence type="ECO:0000256" key="1">
    <source>
        <dbReference type="SAM" id="Phobius"/>
    </source>
</evidence>
<dbReference type="EMBL" id="AP018227">
    <property type="protein sequence ID" value="BAY80849.1"/>
    <property type="molecule type" value="Genomic_DNA"/>
</dbReference>
<accession>A0A1Z4LI42</accession>
<evidence type="ECO:0000313" key="3">
    <source>
        <dbReference type="Proteomes" id="UP000218418"/>
    </source>
</evidence>
<name>A0A1Z4LI42_9CYAN</name>
<protein>
    <recommendedName>
        <fullName evidence="4">Transposase</fullName>
    </recommendedName>
</protein>
<dbReference type="AlphaFoldDB" id="A0A1Z4LI42"/>